<dbReference type="GO" id="GO:0004984">
    <property type="term" value="F:olfactory receptor activity"/>
    <property type="evidence" value="ECO:0007669"/>
    <property type="project" value="InterPro"/>
</dbReference>
<feature type="transmembrane region" description="Helical" evidence="11">
    <location>
        <begin position="72"/>
        <end position="99"/>
    </location>
</feature>
<dbReference type="Pfam" id="PF00001">
    <property type="entry name" value="7tm_1"/>
    <property type="match status" value="1"/>
</dbReference>
<dbReference type="PROSITE" id="PS50262">
    <property type="entry name" value="G_PROTEIN_RECEP_F1_2"/>
    <property type="match status" value="1"/>
</dbReference>
<keyword evidence="7" id="KW-0297">G-protein coupled receptor</keyword>
<dbReference type="RefSeq" id="XP_025718753.1">
    <property type="nucleotide sequence ID" value="XM_025862968.1"/>
</dbReference>
<protein>
    <submittedName>
        <fullName evidence="14">Olfactory receptor 7D2-like</fullName>
    </submittedName>
</protein>
<keyword evidence="10" id="KW-0807">Transducer</keyword>
<feature type="transmembrane region" description="Helical" evidence="11">
    <location>
        <begin position="33"/>
        <end position="60"/>
    </location>
</feature>
<evidence type="ECO:0000256" key="10">
    <source>
        <dbReference type="ARBA" id="ARBA00023224"/>
    </source>
</evidence>
<evidence type="ECO:0000256" key="8">
    <source>
        <dbReference type="ARBA" id="ARBA00023136"/>
    </source>
</evidence>
<evidence type="ECO:0000256" key="3">
    <source>
        <dbReference type="ARBA" id="ARBA00010663"/>
    </source>
</evidence>
<dbReference type="AlphaFoldDB" id="A0A3Q7NAS6"/>
<dbReference type="PANTHER" id="PTHR48001">
    <property type="entry name" value="OLFACTORY RECEPTOR"/>
    <property type="match status" value="1"/>
</dbReference>
<dbReference type="InterPro" id="IPR000725">
    <property type="entry name" value="Olfact_rcpt"/>
</dbReference>
<dbReference type="InterPro" id="IPR000276">
    <property type="entry name" value="GPCR_Rhodpsn"/>
</dbReference>
<keyword evidence="4" id="KW-1003">Cell membrane</keyword>
<dbReference type="GO" id="GO:0005886">
    <property type="term" value="C:plasma membrane"/>
    <property type="evidence" value="ECO:0007669"/>
    <property type="project" value="UniProtKB-SubCell"/>
</dbReference>
<reference key="1">
    <citation type="submission" date="2019-01" db="UniProtKB">
        <authorList>
            <consortium name="RefSeq"/>
        </authorList>
    </citation>
    <scope>IDENTIFICATION</scope>
</reference>
<evidence type="ECO:0000256" key="1">
    <source>
        <dbReference type="ARBA" id="ARBA00003929"/>
    </source>
</evidence>
<feature type="transmembrane region" description="Helical" evidence="11">
    <location>
        <begin position="119"/>
        <end position="139"/>
    </location>
</feature>
<evidence type="ECO:0000256" key="6">
    <source>
        <dbReference type="ARBA" id="ARBA00022989"/>
    </source>
</evidence>
<keyword evidence="5 11" id="KW-0812">Transmembrane</keyword>
<keyword evidence="13" id="KW-1185">Reference proteome</keyword>
<reference evidence="14" key="2">
    <citation type="submission" date="2025-08" db="UniProtKB">
        <authorList>
            <consortium name="RefSeq"/>
        </authorList>
    </citation>
    <scope>IDENTIFICATION</scope>
    <source>
        <tissue evidence="14">Blood</tissue>
    </source>
</reference>
<keyword evidence="9" id="KW-0675">Receptor</keyword>
<dbReference type="PRINTS" id="PR00245">
    <property type="entry name" value="OLFACTORYR"/>
</dbReference>
<evidence type="ECO:0000256" key="7">
    <source>
        <dbReference type="ARBA" id="ARBA00023040"/>
    </source>
</evidence>
<dbReference type="InterPro" id="IPR017452">
    <property type="entry name" value="GPCR_Rhodpsn_7TM"/>
</dbReference>
<evidence type="ECO:0000259" key="12">
    <source>
        <dbReference type="PROSITE" id="PS50262"/>
    </source>
</evidence>
<dbReference type="Proteomes" id="UP000286641">
    <property type="component" value="Unplaced"/>
</dbReference>
<dbReference type="FunFam" id="1.10.1220.70:FF:000001">
    <property type="entry name" value="Olfactory receptor"/>
    <property type="match status" value="1"/>
</dbReference>
<gene>
    <name evidence="14" type="primary">LOC112816465</name>
</gene>
<keyword evidence="6 11" id="KW-1133">Transmembrane helix</keyword>
<comment type="function">
    <text evidence="1">Putative odorant or sperm cell receptor.</text>
</comment>
<evidence type="ECO:0000313" key="14">
    <source>
        <dbReference type="RefSeq" id="XP_025718753.1"/>
    </source>
</evidence>
<evidence type="ECO:0000313" key="13">
    <source>
        <dbReference type="Proteomes" id="UP000286641"/>
    </source>
</evidence>
<evidence type="ECO:0000256" key="11">
    <source>
        <dbReference type="SAM" id="Phobius"/>
    </source>
</evidence>
<sequence>MYFFLFNLSFVDICFSTTIVPKMLVNIQTESKAITYAACLTQVYFFMVFLCMDNFLLMVMAYDHHVAICHPLYYVVIMNPHLCGLLLPLSYLSVVFLFYGTYVEVYLSSAASLSSRRRAVASVMYTVVTPMINPFIYSLRNRDMK</sequence>
<evidence type="ECO:0000256" key="4">
    <source>
        <dbReference type="ARBA" id="ARBA00022475"/>
    </source>
</evidence>
<keyword evidence="8 11" id="KW-0472">Membrane</keyword>
<evidence type="ECO:0000256" key="2">
    <source>
        <dbReference type="ARBA" id="ARBA00004651"/>
    </source>
</evidence>
<dbReference type="SUPFAM" id="SSF81321">
    <property type="entry name" value="Family A G protein-coupled receptor-like"/>
    <property type="match status" value="1"/>
</dbReference>
<comment type="subcellular location">
    <subcellularLocation>
        <location evidence="2">Cell membrane</location>
        <topology evidence="2">Multi-pass membrane protein</topology>
    </subcellularLocation>
</comment>
<name>A0A3Q7NAS6_CALUR</name>
<dbReference type="GO" id="GO:0004930">
    <property type="term" value="F:G protein-coupled receptor activity"/>
    <property type="evidence" value="ECO:0007669"/>
    <property type="project" value="UniProtKB-KW"/>
</dbReference>
<evidence type="ECO:0000256" key="5">
    <source>
        <dbReference type="ARBA" id="ARBA00022692"/>
    </source>
</evidence>
<accession>A0A3Q7NAS6</accession>
<dbReference type="InParanoid" id="A0A3Q7NAS6"/>
<dbReference type="Gene3D" id="1.20.1070.10">
    <property type="entry name" value="Rhodopsin 7-helix transmembrane proteins"/>
    <property type="match status" value="1"/>
</dbReference>
<feature type="domain" description="G-protein coupled receptors family 1 profile" evidence="12">
    <location>
        <begin position="1"/>
        <end position="97"/>
    </location>
</feature>
<dbReference type="Gene3D" id="1.10.1220.70">
    <property type="match status" value="1"/>
</dbReference>
<proteinExistence type="inferred from homology"/>
<evidence type="ECO:0000256" key="9">
    <source>
        <dbReference type="ARBA" id="ARBA00023170"/>
    </source>
</evidence>
<dbReference type="PRINTS" id="PR00237">
    <property type="entry name" value="GPCRRHODOPSN"/>
</dbReference>
<comment type="similarity">
    <text evidence="3">Belongs to the G-protein coupled receptor 1 family.</text>
</comment>
<organism evidence="13 14">
    <name type="scientific">Callorhinus ursinus</name>
    <name type="common">Northern fur seal</name>
    <dbReference type="NCBI Taxonomy" id="34884"/>
    <lineage>
        <taxon>Eukaryota</taxon>
        <taxon>Metazoa</taxon>
        <taxon>Chordata</taxon>
        <taxon>Craniata</taxon>
        <taxon>Vertebrata</taxon>
        <taxon>Euteleostomi</taxon>
        <taxon>Mammalia</taxon>
        <taxon>Eutheria</taxon>
        <taxon>Laurasiatheria</taxon>
        <taxon>Carnivora</taxon>
        <taxon>Caniformia</taxon>
        <taxon>Pinnipedia</taxon>
        <taxon>Otariidae</taxon>
        <taxon>Callorhinus</taxon>
    </lineage>
</organism>